<dbReference type="PROSITE" id="PS50181">
    <property type="entry name" value="FBOX"/>
    <property type="match status" value="1"/>
</dbReference>
<dbReference type="Proteomes" id="UP000541558">
    <property type="component" value="Unassembled WGS sequence"/>
</dbReference>
<name>A0A8H5CDN4_9AGAR</name>
<dbReference type="AlphaFoldDB" id="A0A8H5CDN4"/>
<evidence type="ECO:0000313" key="3">
    <source>
        <dbReference type="Proteomes" id="UP000541558"/>
    </source>
</evidence>
<keyword evidence="3" id="KW-1185">Reference proteome</keyword>
<feature type="domain" description="F-box" evidence="1">
    <location>
        <begin position="26"/>
        <end position="73"/>
    </location>
</feature>
<dbReference type="OrthoDB" id="2997745at2759"/>
<evidence type="ECO:0000259" key="1">
    <source>
        <dbReference type="PROSITE" id="PS50181"/>
    </source>
</evidence>
<sequence length="563" mass="63465">MYDSLWKALKKLPVLPRRLNYAKAPALRFLDLPEDIVYEIVHHLDIRSLCNLSLTCRQLYLSLLIPHLHQQKLPDPFREIHLNGDNCTAAIPALRLLLYDSPIKAFTWRAGHDPRTLVREVEQLRRLIARMSAIEYLELDFSNNWPANEFRHGHENGYWAWVRLATNLLHVVAQRCRVVVVTNHYQVLVPWVTFIGGVPYNLDPPLLARMCAEWRASAGAAEALGSTKLMKSPSKISLSHPDNAPASATFPQPFPPEKGSTVYATRRLIVNDPGLFQRSLFGEWALDWVSNMPLTHLVIHQGRMRLPLLRQLRLPRLTSLVISHGYGLSTADIVLLLQNNEALSSVDFLDTKLDVSSAIVMLVKKRKHSRASTDIGFMMERVKGSASLLRGVLDLELAFLRLKTVVVQVRGDGRSEQGHTQKLLRGLGGRENVSNLVFELPPACERRGLINLEGWLAGMMQGSGRKELVEALEHARLVHLHYPGTGLVPKEVFSHTSEVLAGWTSLFSSLCEIRLTGIFDLREAVALRDFVRRVSPNVTIRVDGTVLQQGRVDWNIGGRTQMD</sequence>
<gene>
    <name evidence="2" type="ORF">D9611_009157</name>
</gene>
<dbReference type="Gene3D" id="1.20.1280.50">
    <property type="match status" value="1"/>
</dbReference>
<protein>
    <recommendedName>
        <fullName evidence="1">F-box domain-containing protein</fullName>
    </recommendedName>
</protein>
<dbReference type="InterPro" id="IPR001810">
    <property type="entry name" value="F-box_dom"/>
</dbReference>
<dbReference type="InterPro" id="IPR036047">
    <property type="entry name" value="F-box-like_dom_sf"/>
</dbReference>
<dbReference type="Pfam" id="PF00646">
    <property type="entry name" value="F-box"/>
    <property type="match status" value="1"/>
</dbReference>
<dbReference type="SMART" id="SM00256">
    <property type="entry name" value="FBOX"/>
    <property type="match status" value="1"/>
</dbReference>
<reference evidence="2 3" key="1">
    <citation type="journal article" date="2020" name="ISME J.">
        <title>Uncovering the hidden diversity of litter-decomposition mechanisms in mushroom-forming fungi.</title>
        <authorList>
            <person name="Floudas D."/>
            <person name="Bentzer J."/>
            <person name="Ahren D."/>
            <person name="Johansson T."/>
            <person name="Persson P."/>
            <person name="Tunlid A."/>
        </authorList>
    </citation>
    <scope>NUCLEOTIDE SEQUENCE [LARGE SCALE GENOMIC DNA]</scope>
    <source>
        <strain evidence="2 3">CBS 175.51</strain>
    </source>
</reference>
<accession>A0A8H5CDN4</accession>
<organism evidence="2 3">
    <name type="scientific">Ephemerocybe angulata</name>
    <dbReference type="NCBI Taxonomy" id="980116"/>
    <lineage>
        <taxon>Eukaryota</taxon>
        <taxon>Fungi</taxon>
        <taxon>Dikarya</taxon>
        <taxon>Basidiomycota</taxon>
        <taxon>Agaricomycotina</taxon>
        <taxon>Agaricomycetes</taxon>
        <taxon>Agaricomycetidae</taxon>
        <taxon>Agaricales</taxon>
        <taxon>Agaricineae</taxon>
        <taxon>Psathyrellaceae</taxon>
        <taxon>Ephemerocybe</taxon>
    </lineage>
</organism>
<dbReference type="EMBL" id="JAACJK010000006">
    <property type="protein sequence ID" value="KAF5339831.1"/>
    <property type="molecule type" value="Genomic_DNA"/>
</dbReference>
<dbReference type="SUPFAM" id="SSF81383">
    <property type="entry name" value="F-box domain"/>
    <property type="match status" value="1"/>
</dbReference>
<comment type="caution">
    <text evidence="2">The sequence shown here is derived from an EMBL/GenBank/DDBJ whole genome shotgun (WGS) entry which is preliminary data.</text>
</comment>
<proteinExistence type="predicted"/>
<evidence type="ECO:0000313" key="2">
    <source>
        <dbReference type="EMBL" id="KAF5339831.1"/>
    </source>
</evidence>